<dbReference type="EMBL" id="FN557474">
    <property type="protein sequence ID" value="CBH26136.1"/>
    <property type="molecule type" value="mRNA"/>
</dbReference>
<evidence type="ECO:0000313" key="2">
    <source>
        <dbReference type="EMBL" id="CBH26136.1"/>
    </source>
</evidence>
<protein>
    <submittedName>
        <fullName evidence="2">GfV-B16-ORF1-like protein</fullName>
    </submittedName>
</protein>
<proteinExistence type="evidence at transcript level"/>
<evidence type="ECO:0000256" key="1">
    <source>
        <dbReference type="SAM" id="MobiDB-lite"/>
    </source>
</evidence>
<gene>
    <name evidence="2" type="primary">GfVB16</name>
</gene>
<accession>D7FB66</accession>
<dbReference type="AlphaFoldDB" id="D7FB66"/>
<name>D7FB66_9HYME</name>
<feature type="region of interest" description="Disordered" evidence="1">
    <location>
        <begin position="110"/>
        <end position="134"/>
    </location>
</feature>
<reference evidence="2" key="1">
    <citation type="submission" date="2009-10" db="EMBL/GenBank/DDBJ databases">
        <authorList>
            <person name="Annaheim M."/>
        </authorList>
    </citation>
    <scope>NUCLEOTIDE SEQUENCE</scope>
    <source>
        <tissue evidence="2">Ovary</tissue>
    </source>
</reference>
<feature type="non-terminal residue" evidence="2">
    <location>
        <position position="1"/>
    </location>
</feature>
<reference evidence="2" key="2">
    <citation type="submission" date="2010-06" db="EMBL/GenBank/DDBJ databases">
        <title>Identification of bracovirus particle proteins and analysis of their transcript levels at the stage of virion formation.</title>
        <authorList>
            <person name="Wetterwald C."/>
            <person name="Roth T."/>
            <person name="Kaeslin M."/>
            <person name="Anaheim M."/>
            <person name="Wespi G."/>
            <person name="Heller M."/>
            <person name="Meser P."/>
            <person name="Roditi I."/>
            <person name="Pfister-Wilhelm R."/>
            <person name="Bezier A."/>
            <person name="Gyapay G."/>
            <person name="Drezen J.M."/>
            <person name="Lanzrein B."/>
        </authorList>
    </citation>
    <scope>NUCLEOTIDE SEQUENCE</scope>
    <source>
        <tissue evidence="2">Ovary</tissue>
    </source>
</reference>
<organism evidence="2">
    <name type="scientific">Chelonus inanitus</name>
    <dbReference type="NCBI Taxonomy" id="49201"/>
    <lineage>
        <taxon>Eukaryota</taxon>
        <taxon>Metazoa</taxon>
        <taxon>Ecdysozoa</taxon>
        <taxon>Arthropoda</taxon>
        <taxon>Hexapoda</taxon>
        <taxon>Insecta</taxon>
        <taxon>Pterygota</taxon>
        <taxon>Neoptera</taxon>
        <taxon>Endopterygota</taxon>
        <taxon>Hymenoptera</taxon>
        <taxon>Apocrita</taxon>
        <taxon>Ichneumonoidea</taxon>
        <taxon>Braconidae</taxon>
        <taxon>Cheloninae</taxon>
        <taxon>Chelonus</taxon>
    </lineage>
</organism>
<sequence length="134" mass="15872">YALYGIPWDRGHLNVGEQSNFLITLLQNADKIFVKSRRHRDDLCQVIGHFKQEFIICLTDVDNYEDKIITKTSCIYPNFPRENYCVIDNAKYLRDWLLNFSNHYLISKRKHESDDDNGNNPPLKMIKFNESNND</sequence>